<gene>
    <name evidence="8" type="ORF">LUZ63_018419</name>
</gene>
<organism evidence="8 9">
    <name type="scientific">Rhynchospora breviuscula</name>
    <dbReference type="NCBI Taxonomy" id="2022672"/>
    <lineage>
        <taxon>Eukaryota</taxon>
        <taxon>Viridiplantae</taxon>
        <taxon>Streptophyta</taxon>
        <taxon>Embryophyta</taxon>
        <taxon>Tracheophyta</taxon>
        <taxon>Spermatophyta</taxon>
        <taxon>Magnoliopsida</taxon>
        <taxon>Liliopsida</taxon>
        <taxon>Poales</taxon>
        <taxon>Cyperaceae</taxon>
        <taxon>Cyperoideae</taxon>
        <taxon>Rhynchosporeae</taxon>
        <taxon>Rhynchospora</taxon>
    </lineage>
</organism>
<evidence type="ECO:0000256" key="1">
    <source>
        <dbReference type="ARBA" id="ARBA00004245"/>
    </source>
</evidence>
<feature type="region of interest" description="Disordered" evidence="6">
    <location>
        <begin position="484"/>
        <end position="507"/>
    </location>
</feature>
<evidence type="ECO:0000256" key="6">
    <source>
        <dbReference type="SAM" id="MobiDB-lite"/>
    </source>
</evidence>
<feature type="region of interest" description="Disordered" evidence="6">
    <location>
        <begin position="321"/>
        <end position="354"/>
    </location>
</feature>
<evidence type="ECO:0000256" key="4">
    <source>
        <dbReference type="ARBA" id="ARBA00022701"/>
    </source>
</evidence>
<dbReference type="GO" id="GO:0005819">
    <property type="term" value="C:spindle"/>
    <property type="evidence" value="ECO:0007669"/>
    <property type="project" value="InterPro"/>
</dbReference>
<dbReference type="GO" id="GO:0005880">
    <property type="term" value="C:nuclear microtubule"/>
    <property type="evidence" value="ECO:0007669"/>
    <property type="project" value="TreeGrafter"/>
</dbReference>
<evidence type="ECO:0000313" key="9">
    <source>
        <dbReference type="Proteomes" id="UP001151287"/>
    </source>
</evidence>
<feature type="compositionally biased region" description="Low complexity" evidence="6">
    <location>
        <begin position="21"/>
        <end position="31"/>
    </location>
</feature>
<comment type="subcellular location">
    <subcellularLocation>
        <location evidence="1">Cytoplasm</location>
        <location evidence="1">Cytoskeleton</location>
    </subcellularLocation>
</comment>
<dbReference type="EMBL" id="JAMQYH010000005">
    <property type="protein sequence ID" value="KAJ1687029.1"/>
    <property type="molecule type" value="Genomic_DNA"/>
</dbReference>
<accession>A0A9Q0HI21</accession>
<dbReference type="PANTHER" id="PTHR14326:SF58">
    <property type="entry name" value="TPX2 (TARGETING PROTEIN FOR XKLP2) PROTEIN FAMILY"/>
    <property type="match status" value="1"/>
</dbReference>
<comment type="similarity">
    <text evidence="2">Belongs to the TPX2 family.</text>
</comment>
<feature type="compositionally biased region" description="Basic and acidic residues" evidence="6">
    <location>
        <begin position="164"/>
        <end position="175"/>
    </location>
</feature>
<feature type="compositionally biased region" description="Basic and acidic residues" evidence="6">
    <location>
        <begin position="329"/>
        <end position="339"/>
    </location>
</feature>
<name>A0A9Q0HI21_9POAL</name>
<dbReference type="PANTHER" id="PTHR14326">
    <property type="entry name" value="TARGETING PROTEIN FOR XKLP2"/>
    <property type="match status" value="1"/>
</dbReference>
<evidence type="ECO:0000259" key="7">
    <source>
        <dbReference type="Pfam" id="PF06886"/>
    </source>
</evidence>
<comment type="caution">
    <text evidence="8">The sequence shown here is derived from an EMBL/GenBank/DDBJ whole genome shotgun (WGS) entry which is preliminary data.</text>
</comment>
<feature type="compositionally biased region" description="Basic and acidic residues" evidence="6">
    <location>
        <begin position="112"/>
        <end position="142"/>
    </location>
</feature>
<feature type="compositionally biased region" description="Polar residues" evidence="6">
    <location>
        <begin position="151"/>
        <end position="163"/>
    </location>
</feature>
<dbReference type="Proteomes" id="UP001151287">
    <property type="component" value="Unassembled WGS sequence"/>
</dbReference>
<dbReference type="GO" id="GO:0090307">
    <property type="term" value="P:mitotic spindle assembly"/>
    <property type="evidence" value="ECO:0007669"/>
    <property type="project" value="TreeGrafter"/>
</dbReference>
<dbReference type="InterPro" id="IPR027329">
    <property type="entry name" value="TPX2_C"/>
</dbReference>
<keyword evidence="4" id="KW-0493">Microtubule</keyword>
<feature type="region of interest" description="Disordered" evidence="6">
    <location>
        <begin position="1"/>
        <end position="94"/>
    </location>
</feature>
<keyword evidence="3" id="KW-0963">Cytoplasm</keyword>
<keyword evidence="9" id="KW-1185">Reference proteome</keyword>
<feature type="region of interest" description="Disordered" evidence="6">
    <location>
        <begin position="112"/>
        <end position="178"/>
    </location>
</feature>
<feature type="compositionally biased region" description="Low complexity" evidence="6">
    <location>
        <begin position="39"/>
        <end position="60"/>
    </location>
</feature>
<evidence type="ECO:0000256" key="2">
    <source>
        <dbReference type="ARBA" id="ARBA00005885"/>
    </source>
</evidence>
<dbReference type="Pfam" id="PF06886">
    <property type="entry name" value="TPX2"/>
    <property type="match status" value="1"/>
</dbReference>
<keyword evidence="5" id="KW-0206">Cytoskeleton</keyword>
<reference evidence="8" key="1">
    <citation type="journal article" date="2022" name="Cell">
        <title>Repeat-based holocentromeres influence genome architecture and karyotype evolution.</title>
        <authorList>
            <person name="Hofstatter P.G."/>
            <person name="Thangavel G."/>
            <person name="Lux T."/>
            <person name="Neumann P."/>
            <person name="Vondrak T."/>
            <person name="Novak P."/>
            <person name="Zhang M."/>
            <person name="Costa L."/>
            <person name="Castellani M."/>
            <person name="Scott A."/>
            <person name="Toegelov H."/>
            <person name="Fuchs J."/>
            <person name="Mata-Sucre Y."/>
            <person name="Dias Y."/>
            <person name="Vanzela A.L.L."/>
            <person name="Huettel B."/>
            <person name="Almeida C.C.S."/>
            <person name="Simkova H."/>
            <person name="Souza G."/>
            <person name="Pedrosa-Harand A."/>
            <person name="Macas J."/>
            <person name="Mayer K.F.X."/>
            <person name="Houben A."/>
            <person name="Marques A."/>
        </authorList>
    </citation>
    <scope>NUCLEOTIDE SEQUENCE</scope>
    <source>
        <strain evidence="8">RhyBre1mFocal</strain>
    </source>
</reference>
<protein>
    <recommendedName>
        <fullName evidence="7">TPX2 C-terminal domain-containing protein</fullName>
    </recommendedName>
</protein>
<proteinExistence type="inferred from homology"/>
<dbReference type="GO" id="GO:0030295">
    <property type="term" value="F:protein kinase activator activity"/>
    <property type="evidence" value="ECO:0007669"/>
    <property type="project" value="TreeGrafter"/>
</dbReference>
<evidence type="ECO:0000256" key="5">
    <source>
        <dbReference type="ARBA" id="ARBA00023212"/>
    </source>
</evidence>
<dbReference type="InterPro" id="IPR009675">
    <property type="entry name" value="TPX2_fam"/>
</dbReference>
<dbReference type="AlphaFoldDB" id="A0A9Q0HI21"/>
<evidence type="ECO:0000256" key="3">
    <source>
        <dbReference type="ARBA" id="ARBA00022490"/>
    </source>
</evidence>
<feature type="region of interest" description="Disordered" evidence="6">
    <location>
        <begin position="255"/>
        <end position="274"/>
    </location>
</feature>
<feature type="domain" description="TPX2 C-terminal" evidence="7">
    <location>
        <begin position="426"/>
        <end position="500"/>
    </location>
</feature>
<evidence type="ECO:0000313" key="8">
    <source>
        <dbReference type="EMBL" id="KAJ1687029.1"/>
    </source>
</evidence>
<sequence>MATPTKTPRHIRSKSTETFLNSENSNPNIPFSSPPPSIKPSKSPASKSVPAKKSASKTPSRAIAFPAPVPPMPRQGRKFIVAKKNRKVQDGSLDFEKCRKEAYEALKASQEEFFRKKSENPNSPAKDEAVKDQNERSVDKLESNVVLSEIKGSQGQLSGSVGKSETKEQAKEGSMKKSSVSVVQLENLVEKFAEKTVEFDKSVDDELGIDELEGSSKVRKMRTIAMEKALNKMPEPGSGLVKHLVQAFESLQLIKKKDDGETKGEDEDEERRKARVVNWALPGLQPMVKDRDNGAGPISLSSSADFISFGALERDSSKVYCSMDSNRSSWERRSSDGGRRSRRSSSDSLKSWNRKLKVTSQHPFKLRTEQRGRMKEEQFLKKVEEMLLEEEKMRIPVAQGLPWTTDEPECLVKPPVKERTEPVDLVLHSDVRAVERAEFDNYVSERLKYIEEIRMEREHQRKLEEEEEIRRLRKELVPRAQPMPYFDRPFIPKRSTKPRTVPKEPRFHLRPEKLSCVSMGSMIEAP</sequence>
<dbReference type="GO" id="GO:0060236">
    <property type="term" value="P:regulation of mitotic spindle organization"/>
    <property type="evidence" value="ECO:0007669"/>
    <property type="project" value="InterPro"/>
</dbReference>
<feature type="compositionally biased region" description="Basic residues" evidence="6">
    <location>
        <begin position="75"/>
        <end position="86"/>
    </location>
</feature>
<dbReference type="GO" id="GO:0008017">
    <property type="term" value="F:microtubule binding"/>
    <property type="evidence" value="ECO:0007669"/>
    <property type="project" value="TreeGrafter"/>
</dbReference>
<dbReference type="OrthoDB" id="1937095at2759"/>